<gene>
    <name evidence="2" type="ORF">BBK36DRAFT_1162118</name>
</gene>
<organism evidence="2 3">
    <name type="scientific">Trichoderma citrinoviride</name>
    <dbReference type="NCBI Taxonomy" id="58853"/>
    <lineage>
        <taxon>Eukaryota</taxon>
        <taxon>Fungi</taxon>
        <taxon>Dikarya</taxon>
        <taxon>Ascomycota</taxon>
        <taxon>Pezizomycotina</taxon>
        <taxon>Sordariomycetes</taxon>
        <taxon>Hypocreomycetidae</taxon>
        <taxon>Hypocreales</taxon>
        <taxon>Hypocreaceae</taxon>
        <taxon>Trichoderma</taxon>
    </lineage>
</organism>
<proteinExistence type="predicted"/>
<accession>A0A2T4B254</accession>
<dbReference type="Proteomes" id="UP000241546">
    <property type="component" value="Unassembled WGS sequence"/>
</dbReference>
<protein>
    <submittedName>
        <fullName evidence="2">Uncharacterized protein</fullName>
    </submittedName>
</protein>
<evidence type="ECO:0000313" key="2">
    <source>
        <dbReference type="EMBL" id="PTB63402.1"/>
    </source>
</evidence>
<dbReference type="RefSeq" id="XP_024746722.1">
    <property type="nucleotide sequence ID" value="XM_024894419.1"/>
</dbReference>
<keyword evidence="1" id="KW-0732">Signal</keyword>
<evidence type="ECO:0000256" key="1">
    <source>
        <dbReference type="SAM" id="SignalP"/>
    </source>
</evidence>
<dbReference type="GeneID" id="36602537"/>
<name>A0A2T4B254_9HYPO</name>
<dbReference type="AlphaFoldDB" id="A0A2T4B254"/>
<dbReference type="EMBL" id="KZ680219">
    <property type="protein sequence ID" value="PTB63402.1"/>
    <property type="molecule type" value="Genomic_DNA"/>
</dbReference>
<dbReference type="OrthoDB" id="10407013at2759"/>
<keyword evidence="3" id="KW-1185">Reference proteome</keyword>
<reference evidence="3" key="1">
    <citation type="submission" date="2016-07" db="EMBL/GenBank/DDBJ databases">
        <title>Multiple horizontal gene transfer events from other fungi enriched the ability of initially mycotrophic Trichoderma (Ascomycota) to feed on dead plant biomass.</title>
        <authorList>
            <consortium name="DOE Joint Genome Institute"/>
            <person name="Atanasova L."/>
            <person name="Chenthamara K."/>
            <person name="Zhang J."/>
            <person name="Grujic M."/>
            <person name="Henrissat B."/>
            <person name="Kuo A."/>
            <person name="Aerts A."/>
            <person name="Salamov A."/>
            <person name="Lipzen A."/>
            <person name="Labutti K."/>
            <person name="Barry K."/>
            <person name="Miao Y."/>
            <person name="Rahimi M.J."/>
            <person name="Shen Q."/>
            <person name="Grigoriev I.V."/>
            <person name="Kubicek C.P."/>
            <person name="Druzhinina I.S."/>
        </authorList>
    </citation>
    <scope>NUCLEOTIDE SEQUENCE [LARGE SCALE GENOMIC DNA]</scope>
    <source>
        <strain evidence="3">TUCIM 6016</strain>
    </source>
</reference>
<feature type="chain" id="PRO_5015481835" evidence="1">
    <location>
        <begin position="16"/>
        <end position="78"/>
    </location>
</feature>
<sequence>MKFSIVLALLPLALAAPGTAPEAAAAAAKQPCCSDCDTTLYKACRDSCWDRGYFSYCTYQCVMDSNNCLANCNKSCKA</sequence>
<evidence type="ECO:0000313" key="3">
    <source>
        <dbReference type="Proteomes" id="UP000241546"/>
    </source>
</evidence>
<feature type="signal peptide" evidence="1">
    <location>
        <begin position="1"/>
        <end position="15"/>
    </location>
</feature>